<dbReference type="Proteomes" id="UP001231189">
    <property type="component" value="Unassembled WGS sequence"/>
</dbReference>
<feature type="compositionally biased region" description="Basic and acidic residues" evidence="2">
    <location>
        <begin position="1194"/>
        <end position="1206"/>
    </location>
</feature>
<feature type="compositionally biased region" description="Basic residues" evidence="2">
    <location>
        <begin position="11"/>
        <end position="21"/>
    </location>
</feature>
<dbReference type="FunFam" id="1.10.287.110:FF:000009">
    <property type="entry name" value="Auxilin-related protein 1"/>
    <property type="match status" value="1"/>
</dbReference>
<feature type="region of interest" description="Disordered" evidence="2">
    <location>
        <begin position="985"/>
        <end position="1167"/>
    </location>
</feature>
<dbReference type="GO" id="GO:0072583">
    <property type="term" value="P:clathrin-dependent endocytosis"/>
    <property type="evidence" value="ECO:0007669"/>
    <property type="project" value="TreeGrafter"/>
</dbReference>
<dbReference type="Gene3D" id="1.10.287.110">
    <property type="entry name" value="DnaJ domain"/>
    <property type="match status" value="1"/>
</dbReference>
<evidence type="ECO:0000313" key="4">
    <source>
        <dbReference type="Proteomes" id="UP001231189"/>
    </source>
</evidence>
<feature type="region of interest" description="Disordered" evidence="2">
    <location>
        <begin position="820"/>
        <end position="845"/>
    </location>
</feature>
<dbReference type="GO" id="GO:0072318">
    <property type="term" value="P:clathrin coat disassembly"/>
    <property type="evidence" value="ECO:0007669"/>
    <property type="project" value="TreeGrafter"/>
</dbReference>
<feature type="compositionally biased region" description="Basic and acidic residues" evidence="2">
    <location>
        <begin position="1066"/>
        <end position="1134"/>
    </location>
</feature>
<keyword evidence="4" id="KW-1185">Reference proteome</keyword>
<feature type="region of interest" description="Disordered" evidence="2">
    <location>
        <begin position="1194"/>
        <end position="1243"/>
    </location>
</feature>
<comment type="caution">
    <text evidence="3">The sequence shown here is derived from an EMBL/GenBank/DDBJ whole genome shotgun (WGS) entry which is preliminary data.</text>
</comment>
<proteinExistence type="predicted"/>
<dbReference type="SUPFAM" id="SSF46565">
    <property type="entry name" value="Chaperone J-domain"/>
    <property type="match status" value="1"/>
</dbReference>
<evidence type="ECO:0000256" key="1">
    <source>
        <dbReference type="ARBA" id="ARBA00023054"/>
    </source>
</evidence>
<feature type="compositionally biased region" description="Basic and acidic residues" evidence="2">
    <location>
        <begin position="871"/>
        <end position="887"/>
    </location>
</feature>
<feature type="compositionally biased region" description="Polar residues" evidence="2">
    <location>
        <begin position="985"/>
        <end position="996"/>
    </location>
</feature>
<accession>A0AAD8WMJ5</accession>
<feature type="compositionally biased region" description="Basic and acidic residues" evidence="2">
    <location>
        <begin position="1144"/>
        <end position="1167"/>
    </location>
</feature>
<gene>
    <name evidence="3" type="ORF">QYE76_054047</name>
</gene>
<feature type="region of interest" description="Disordered" evidence="2">
    <location>
        <begin position="743"/>
        <end position="802"/>
    </location>
</feature>
<feature type="compositionally biased region" description="Basic and acidic residues" evidence="2">
    <location>
        <begin position="752"/>
        <end position="771"/>
    </location>
</feature>
<name>A0AAD8WMJ5_LOLMU</name>
<feature type="compositionally biased region" description="Basic and acidic residues" evidence="2">
    <location>
        <begin position="220"/>
        <end position="234"/>
    </location>
</feature>
<feature type="compositionally biased region" description="Basic and acidic residues" evidence="2">
    <location>
        <begin position="541"/>
        <end position="553"/>
    </location>
</feature>
<feature type="region of interest" description="Disordered" evidence="2">
    <location>
        <begin position="541"/>
        <end position="561"/>
    </location>
</feature>
<feature type="compositionally biased region" description="Polar residues" evidence="2">
    <location>
        <begin position="1207"/>
        <end position="1222"/>
    </location>
</feature>
<feature type="compositionally biased region" description="Low complexity" evidence="2">
    <location>
        <begin position="116"/>
        <end position="127"/>
    </location>
</feature>
<protein>
    <recommendedName>
        <fullName evidence="5">J domain-containing protein</fullName>
    </recommendedName>
</protein>
<dbReference type="EMBL" id="JAUUTY010000003">
    <property type="protein sequence ID" value="KAK1665888.1"/>
    <property type="molecule type" value="Genomic_DNA"/>
</dbReference>
<dbReference type="GO" id="GO:0005737">
    <property type="term" value="C:cytoplasm"/>
    <property type="evidence" value="ECO:0007669"/>
    <property type="project" value="TreeGrafter"/>
</dbReference>
<feature type="region of interest" description="Disordered" evidence="2">
    <location>
        <begin position="860"/>
        <end position="897"/>
    </location>
</feature>
<reference evidence="3" key="1">
    <citation type="submission" date="2023-07" db="EMBL/GenBank/DDBJ databases">
        <title>A chromosome-level genome assembly of Lolium multiflorum.</title>
        <authorList>
            <person name="Chen Y."/>
            <person name="Copetti D."/>
            <person name="Kolliker R."/>
            <person name="Studer B."/>
        </authorList>
    </citation>
    <scope>NUCLEOTIDE SEQUENCE</scope>
    <source>
        <strain evidence="3">02402/16</strain>
        <tissue evidence="3">Leaf</tissue>
    </source>
</reference>
<sequence length="1367" mass="152414">MEELATALPPPRHRPRRHRRKASDSATYGDVFGGGPRFEPPPPLAGVGVPYSDVFGGVAASCSIPYLDLPPAAAGGRDDGAGRYGEIFARFDFGDFAAPYEDVFAEQDEEQEGMAEEIASWSGSSRSSIRKESGEVDAEPSLLYQHYPNVVYDQHFDDEQFSPISLPQGGEQQFSMSYNKAARGRLDDLVEITTCVVEPSISFVVDSCNLSNDSATDHVPAMEDGTHANGENKEMSPTPVPASSESVADEQQHVAACPFTSENLYEDEKDNRRSSTHSASSEEVPSPDYPFLRVSNTCIQTPPIKVQPPSMLPSTLLNKSTSFNKKESKANGDSQVNPNSAAAAAIKEAMDFAEARLKAAKELMERKGDSFKLRKRSGHHRGTKSTEIKEDKSLEEVHLVEENGTLRRLGEEENNYDDLAFLDKCRDNSVVKMVDCCHEEKGVLPPGKPQQMMEDGSKVDQLGKWASSTEFYDRISHDQKCTTNAAACEDDNGLTSNPFITHSQAEKAKEEVTTGDLEVYGNLSDGNNKTELRMKREDLREPDAASLGVEHKASTAPEVSSWEERAVYQETIDSHINKYVGQNNSPKGRDNDKIFETSSINSTPPKLHVVQHISSFSLEACISEDHANGKKNYCAASTEETPLVGNPNKENDDKEELEILCAAETPCTSIRNQISDEHLEVPYISEIETSQEKIAKLEEPAEYHETQCSQKMSSTVHMEAETYEKDKLNSFVAEASLQNEKGKITEVPSETSIHEETKEFETEEKTGPHDDFQEEDVFWDAGSPEKDANDTPRSSDADANDEAEVVNTFVGDCDMESNVKTCDTSAEDSDQHPESQGSLFGPEDLVNKMDRVENLVSHGNEMEAKQTLSENSEKTVVEETLNHDKESQTSTEPDTTKGLNDVYAEIIARNGREHSVLHSGTEVITDDYNDYTMKMGTCSKDLQPSFSEACTSMPHLSQNAESVCALTSGASTPFVENFEECTKSDTGFSTTRYTTSEGKKTVDKMQERGDKDRKLTLDFKDQQSLAEDSASKFAQKSRKDTPDAERVEARDDIRKNESENENENEVSLRSDKDKERECKSEKEQSKEKSRRELEEEKERERERAKDRLAVQRATREAHERAFAEARATAERIALERITSSRQRASAEARVKDKASDEPASEKASREARIKAERAAVERATLEARERAIGKAKAAADAKERIEKEQKAASSNYGRSSDSCNQETEFESALRHKARSERHQRTAERAEKALAEKNMRDMLAQREQTEKHRLSEFLDPEVKRWSNGKEGNLRALLSTLQYILGSDSGWQSVPLTDLITAAAVKKAYRKATLCVHPDKLQQRGATIRQKYICEKVFDLLKEAWNKFNSGER</sequence>
<organism evidence="3 4">
    <name type="scientific">Lolium multiflorum</name>
    <name type="common">Italian ryegrass</name>
    <name type="synonym">Lolium perenne subsp. multiflorum</name>
    <dbReference type="NCBI Taxonomy" id="4521"/>
    <lineage>
        <taxon>Eukaryota</taxon>
        <taxon>Viridiplantae</taxon>
        <taxon>Streptophyta</taxon>
        <taxon>Embryophyta</taxon>
        <taxon>Tracheophyta</taxon>
        <taxon>Spermatophyta</taxon>
        <taxon>Magnoliopsida</taxon>
        <taxon>Liliopsida</taxon>
        <taxon>Poales</taxon>
        <taxon>Poaceae</taxon>
        <taxon>BOP clade</taxon>
        <taxon>Pooideae</taxon>
        <taxon>Poodae</taxon>
        <taxon>Poeae</taxon>
        <taxon>Poeae Chloroplast Group 2 (Poeae type)</taxon>
        <taxon>Loliodinae</taxon>
        <taxon>Loliinae</taxon>
        <taxon>Lolium</taxon>
    </lineage>
</organism>
<feature type="region of interest" description="Disordered" evidence="2">
    <location>
        <begin position="1"/>
        <end position="40"/>
    </location>
</feature>
<feature type="region of interest" description="Disordered" evidence="2">
    <location>
        <begin position="107"/>
        <end position="134"/>
    </location>
</feature>
<feature type="compositionally biased region" description="Basic and acidic residues" evidence="2">
    <location>
        <begin position="783"/>
        <end position="796"/>
    </location>
</feature>
<dbReference type="GO" id="GO:0030276">
    <property type="term" value="F:clathrin binding"/>
    <property type="evidence" value="ECO:0007669"/>
    <property type="project" value="TreeGrafter"/>
</dbReference>
<evidence type="ECO:0000256" key="2">
    <source>
        <dbReference type="SAM" id="MobiDB-lite"/>
    </source>
</evidence>
<evidence type="ECO:0000313" key="3">
    <source>
        <dbReference type="EMBL" id="KAK1665888.1"/>
    </source>
</evidence>
<dbReference type="GO" id="GO:0031982">
    <property type="term" value="C:vesicle"/>
    <property type="evidence" value="ECO:0007669"/>
    <property type="project" value="TreeGrafter"/>
</dbReference>
<dbReference type="PANTHER" id="PTHR23172:SF87">
    <property type="entry name" value="CHAPERONE DNAJ-DOMAIN SUPERFAMILY PROTEIN"/>
    <property type="match status" value="1"/>
</dbReference>
<feature type="compositionally biased region" description="Basic and acidic residues" evidence="2">
    <location>
        <begin position="997"/>
        <end position="1021"/>
    </location>
</feature>
<evidence type="ECO:0008006" key="5">
    <source>
        <dbReference type="Google" id="ProtNLM"/>
    </source>
</evidence>
<dbReference type="PANTHER" id="PTHR23172">
    <property type="entry name" value="AUXILIN/CYCLIN G-ASSOCIATED KINASE-RELATED"/>
    <property type="match status" value="1"/>
</dbReference>
<feature type="region of interest" description="Disordered" evidence="2">
    <location>
        <begin position="215"/>
        <end position="294"/>
    </location>
</feature>
<dbReference type="InterPro" id="IPR036869">
    <property type="entry name" value="J_dom_sf"/>
</dbReference>
<keyword evidence="1" id="KW-0175">Coiled coil</keyword>
<feature type="compositionally biased region" description="Basic and acidic residues" evidence="2">
    <location>
        <begin position="1037"/>
        <end position="1058"/>
    </location>
</feature>